<organism evidence="1 2">
    <name type="scientific">Chlamydomonas reinhardtii</name>
    <name type="common">Chlamydomonas smithii</name>
    <dbReference type="NCBI Taxonomy" id="3055"/>
    <lineage>
        <taxon>Eukaryota</taxon>
        <taxon>Viridiplantae</taxon>
        <taxon>Chlorophyta</taxon>
        <taxon>core chlorophytes</taxon>
        <taxon>Chlorophyceae</taxon>
        <taxon>CS clade</taxon>
        <taxon>Chlamydomonadales</taxon>
        <taxon>Chlamydomonadaceae</taxon>
        <taxon>Chlamydomonas</taxon>
    </lineage>
</organism>
<dbReference type="OrthoDB" id="10459200at2759"/>
<accession>A0A2K3CNA5</accession>
<reference evidence="1 2" key="1">
    <citation type="journal article" date="2007" name="Science">
        <title>The Chlamydomonas genome reveals the evolution of key animal and plant functions.</title>
        <authorList>
            <person name="Merchant S.S."/>
            <person name="Prochnik S.E."/>
            <person name="Vallon O."/>
            <person name="Harris E.H."/>
            <person name="Karpowicz S.J."/>
            <person name="Witman G.B."/>
            <person name="Terry A."/>
            <person name="Salamov A."/>
            <person name="Fritz-Laylin L.K."/>
            <person name="Marechal-Drouard L."/>
            <person name="Marshall W.F."/>
            <person name="Qu L.H."/>
            <person name="Nelson D.R."/>
            <person name="Sanderfoot A.A."/>
            <person name="Spalding M.H."/>
            <person name="Kapitonov V.V."/>
            <person name="Ren Q."/>
            <person name="Ferris P."/>
            <person name="Lindquist E."/>
            <person name="Shapiro H."/>
            <person name="Lucas S.M."/>
            <person name="Grimwood J."/>
            <person name="Schmutz J."/>
            <person name="Cardol P."/>
            <person name="Cerutti H."/>
            <person name="Chanfreau G."/>
            <person name="Chen C.L."/>
            <person name="Cognat V."/>
            <person name="Croft M.T."/>
            <person name="Dent R."/>
            <person name="Dutcher S."/>
            <person name="Fernandez E."/>
            <person name="Fukuzawa H."/>
            <person name="Gonzalez-Ballester D."/>
            <person name="Gonzalez-Halphen D."/>
            <person name="Hallmann A."/>
            <person name="Hanikenne M."/>
            <person name="Hippler M."/>
            <person name="Inwood W."/>
            <person name="Jabbari K."/>
            <person name="Kalanon M."/>
            <person name="Kuras R."/>
            <person name="Lefebvre P.A."/>
            <person name="Lemaire S.D."/>
            <person name="Lobanov A.V."/>
            <person name="Lohr M."/>
            <person name="Manuell A."/>
            <person name="Meier I."/>
            <person name="Mets L."/>
            <person name="Mittag M."/>
            <person name="Mittelmeier T."/>
            <person name="Moroney J.V."/>
            <person name="Moseley J."/>
            <person name="Napoli C."/>
            <person name="Nedelcu A.M."/>
            <person name="Niyogi K."/>
            <person name="Novoselov S.V."/>
            <person name="Paulsen I.T."/>
            <person name="Pazour G."/>
            <person name="Purton S."/>
            <person name="Ral J.P."/>
            <person name="Riano-Pachon D.M."/>
            <person name="Riekhof W."/>
            <person name="Rymarquis L."/>
            <person name="Schroda M."/>
            <person name="Stern D."/>
            <person name="Umen J."/>
            <person name="Willows R."/>
            <person name="Wilson N."/>
            <person name="Zimmer S.L."/>
            <person name="Allmer J."/>
            <person name="Balk J."/>
            <person name="Bisova K."/>
            <person name="Chen C.J."/>
            <person name="Elias M."/>
            <person name="Gendler K."/>
            <person name="Hauser C."/>
            <person name="Lamb M.R."/>
            <person name="Ledford H."/>
            <person name="Long J.C."/>
            <person name="Minagawa J."/>
            <person name="Page M.D."/>
            <person name="Pan J."/>
            <person name="Pootakham W."/>
            <person name="Roje S."/>
            <person name="Rose A."/>
            <person name="Stahlberg E."/>
            <person name="Terauchi A.M."/>
            <person name="Yang P."/>
            <person name="Ball S."/>
            <person name="Bowler C."/>
            <person name="Dieckmann C.L."/>
            <person name="Gladyshev V.N."/>
            <person name="Green P."/>
            <person name="Jorgensen R."/>
            <person name="Mayfield S."/>
            <person name="Mueller-Roeber B."/>
            <person name="Rajamani S."/>
            <person name="Sayre R.T."/>
            <person name="Brokstein P."/>
            <person name="Dubchak I."/>
            <person name="Goodstein D."/>
            <person name="Hornick L."/>
            <person name="Huang Y.W."/>
            <person name="Jhaveri J."/>
            <person name="Luo Y."/>
            <person name="Martinez D."/>
            <person name="Ngau W.C."/>
            <person name="Otillar B."/>
            <person name="Poliakov A."/>
            <person name="Porter A."/>
            <person name="Szajkowski L."/>
            <person name="Werner G."/>
            <person name="Zhou K."/>
            <person name="Grigoriev I.V."/>
            <person name="Rokhsar D.S."/>
            <person name="Grossman A.R."/>
        </authorList>
    </citation>
    <scope>NUCLEOTIDE SEQUENCE [LARGE SCALE GENOMIC DNA]</scope>
    <source>
        <strain evidence="2">CC-503</strain>
    </source>
</reference>
<evidence type="ECO:0000313" key="2">
    <source>
        <dbReference type="Proteomes" id="UP000006906"/>
    </source>
</evidence>
<dbReference type="GeneID" id="66057271"/>
<dbReference type="AlphaFoldDB" id="A0A2K3CNA5"/>
<dbReference type="InParanoid" id="A0A2K3CNA5"/>
<dbReference type="Proteomes" id="UP000006906">
    <property type="component" value="Unassembled WGS sequence"/>
</dbReference>
<dbReference type="EMBL" id="KZ454948">
    <property type="protein sequence ID" value="PNW69760.1"/>
    <property type="molecule type" value="Genomic_DNA"/>
</dbReference>
<dbReference type="RefSeq" id="XP_042914182.1">
    <property type="nucleotide sequence ID" value="XM_043072891.1"/>
</dbReference>
<evidence type="ECO:0000313" key="1">
    <source>
        <dbReference type="EMBL" id="PNW69760.1"/>
    </source>
</evidence>
<protein>
    <submittedName>
        <fullName evidence="1">Uncharacterized protein</fullName>
    </submittedName>
</protein>
<sequence>MKHIEQIMAAYREKADADAAASASARNAETELKVTIASARADASALQQLNADFSFSERQVGVRSFFHFARTLRIELAVVIAIMKLNDPEAMKTSPEMAAIMASLEQMRRMLDLRLAGIRAAMQNFNGMKLEVAEAYYQILLPKTRKQEGKWATGEKEFGEVHQDVLEQAVKSVRPPPPPA</sequence>
<proteinExistence type="predicted"/>
<dbReference type="KEGG" id="cre:CHLRE_21g752647v5"/>
<dbReference type="Gramene" id="PNW69760">
    <property type="protein sequence ID" value="PNW69760"/>
    <property type="gene ID" value="CHLRE_21g752647v5"/>
</dbReference>
<keyword evidence="2" id="KW-1185">Reference proteome</keyword>
<name>A0A2K3CNA5_CHLRE</name>
<gene>
    <name evidence="1" type="ORF">CHLRE_21g752647v5</name>
</gene>